<keyword evidence="3" id="KW-1185">Reference proteome</keyword>
<accession>A0A9P0LH37</accession>
<dbReference type="Proteomes" id="UP001152888">
    <property type="component" value="Unassembled WGS sequence"/>
</dbReference>
<dbReference type="EMBL" id="CAKOFQ010007169">
    <property type="protein sequence ID" value="CAH1993298.1"/>
    <property type="molecule type" value="Genomic_DNA"/>
</dbReference>
<evidence type="ECO:0000259" key="1">
    <source>
        <dbReference type="Pfam" id="PF03184"/>
    </source>
</evidence>
<feature type="domain" description="DDE-1" evidence="1">
    <location>
        <begin position="1"/>
        <end position="61"/>
    </location>
</feature>
<comment type="caution">
    <text evidence="2">The sequence shown here is derived from an EMBL/GenBank/DDBJ whole genome shotgun (WGS) entry which is preliminary data.</text>
</comment>
<evidence type="ECO:0000313" key="3">
    <source>
        <dbReference type="Proteomes" id="UP001152888"/>
    </source>
</evidence>
<dbReference type="InterPro" id="IPR004875">
    <property type="entry name" value="DDE_SF_endonuclease_dom"/>
</dbReference>
<dbReference type="Pfam" id="PF03184">
    <property type="entry name" value="DDE_1"/>
    <property type="match status" value="1"/>
</dbReference>
<sequence>MDQGVIESFKRRYRKAFIQGLISETDADLKQYWKMFTIKDAIYIATGAWNSIPAETLNKSWYKLLPTENTAMDQKENRTPNISSIKQTFPYLPGFEDISENDISNWLDMDKQDKPMIMKIVMTYLIIRKVALAMWKLRIW</sequence>
<gene>
    <name evidence="2" type="ORF">ACAOBT_LOCUS21433</name>
</gene>
<name>A0A9P0LH37_ACAOB</name>
<organism evidence="2 3">
    <name type="scientific">Acanthoscelides obtectus</name>
    <name type="common">Bean weevil</name>
    <name type="synonym">Bruchus obtectus</name>
    <dbReference type="NCBI Taxonomy" id="200917"/>
    <lineage>
        <taxon>Eukaryota</taxon>
        <taxon>Metazoa</taxon>
        <taxon>Ecdysozoa</taxon>
        <taxon>Arthropoda</taxon>
        <taxon>Hexapoda</taxon>
        <taxon>Insecta</taxon>
        <taxon>Pterygota</taxon>
        <taxon>Neoptera</taxon>
        <taxon>Endopterygota</taxon>
        <taxon>Coleoptera</taxon>
        <taxon>Polyphaga</taxon>
        <taxon>Cucujiformia</taxon>
        <taxon>Chrysomeloidea</taxon>
        <taxon>Chrysomelidae</taxon>
        <taxon>Bruchinae</taxon>
        <taxon>Bruchini</taxon>
        <taxon>Acanthoscelides</taxon>
    </lineage>
</organism>
<protein>
    <recommendedName>
        <fullName evidence="1">DDE-1 domain-containing protein</fullName>
    </recommendedName>
</protein>
<dbReference type="OrthoDB" id="5919228at2759"/>
<evidence type="ECO:0000313" key="2">
    <source>
        <dbReference type="EMBL" id="CAH1993298.1"/>
    </source>
</evidence>
<proteinExistence type="predicted"/>
<dbReference type="AlphaFoldDB" id="A0A9P0LH37"/>
<reference evidence="2" key="1">
    <citation type="submission" date="2022-03" db="EMBL/GenBank/DDBJ databases">
        <authorList>
            <person name="Sayadi A."/>
        </authorList>
    </citation>
    <scope>NUCLEOTIDE SEQUENCE</scope>
</reference>
<dbReference type="GO" id="GO:0003676">
    <property type="term" value="F:nucleic acid binding"/>
    <property type="evidence" value="ECO:0007669"/>
    <property type="project" value="InterPro"/>
</dbReference>